<reference evidence="10" key="1">
    <citation type="submission" date="2017-02" db="EMBL/GenBank/DDBJ databases">
        <authorList>
            <person name="Regsiter A."/>
            <person name="William W."/>
        </authorList>
    </citation>
    <scope>NUCLEOTIDE SEQUENCE</scope>
    <source>
        <strain evidence="10">Bib</strain>
    </source>
</reference>
<evidence type="ECO:0000256" key="6">
    <source>
        <dbReference type="ARBA" id="ARBA00022989"/>
    </source>
</evidence>
<dbReference type="PANTHER" id="PTHR42929:SF1">
    <property type="entry name" value="INNER MEMBRANE ABC TRANSPORTER PERMEASE PROTEIN YDCU-RELATED"/>
    <property type="match status" value="1"/>
</dbReference>
<proteinExistence type="inferred from homology"/>
<keyword evidence="4" id="KW-1003">Cell membrane</keyword>
<dbReference type="SUPFAM" id="SSF161098">
    <property type="entry name" value="MetI-like"/>
    <property type="match status" value="1"/>
</dbReference>
<dbReference type="CDD" id="cd06261">
    <property type="entry name" value="TM_PBP2"/>
    <property type="match status" value="1"/>
</dbReference>
<dbReference type="GO" id="GO:0055085">
    <property type="term" value="P:transmembrane transport"/>
    <property type="evidence" value="ECO:0007669"/>
    <property type="project" value="InterPro"/>
</dbReference>
<evidence type="ECO:0000259" key="9">
    <source>
        <dbReference type="PROSITE" id="PS50928"/>
    </source>
</evidence>
<evidence type="ECO:0000256" key="5">
    <source>
        <dbReference type="ARBA" id="ARBA00022692"/>
    </source>
</evidence>
<dbReference type="GO" id="GO:0005886">
    <property type="term" value="C:plasma membrane"/>
    <property type="evidence" value="ECO:0007669"/>
    <property type="project" value="UniProtKB-SubCell"/>
</dbReference>
<protein>
    <submittedName>
        <fullName evidence="10">ABC transporter permease protein</fullName>
    </submittedName>
</protein>
<keyword evidence="7 8" id="KW-0472">Membrane</keyword>
<name>A0A3P3XIC1_9SPIR</name>
<evidence type="ECO:0000256" key="3">
    <source>
        <dbReference type="ARBA" id="ARBA00022448"/>
    </source>
</evidence>
<dbReference type="AlphaFoldDB" id="A0A3P3XIC1"/>
<dbReference type="Pfam" id="PF00528">
    <property type="entry name" value="BPD_transp_1"/>
    <property type="match status" value="1"/>
</dbReference>
<evidence type="ECO:0000256" key="7">
    <source>
        <dbReference type="ARBA" id="ARBA00023136"/>
    </source>
</evidence>
<feature type="transmembrane region" description="Helical" evidence="8">
    <location>
        <begin position="221"/>
        <end position="242"/>
    </location>
</feature>
<keyword evidence="6 8" id="KW-1133">Transmembrane helix</keyword>
<feature type="transmembrane region" description="Helical" evidence="8">
    <location>
        <begin position="248"/>
        <end position="269"/>
    </location>
</feature>
<dbReference type="EMBL" id="FWDM01000018">
    <property type="protein sequence ID" value="SLM12603.1"/>
    <property type="molecule type" value="Genomic_DNA"/>
</dbReference>
<evidence type="ECO:0000313" key="10">
    <source>
        <dbReference type="EMBL" id="SLM12603.1"/>
    </source>
</evidence>
<evidence type="ECO:0000256" key="4">
    <source>
        <dbReference type="ARBA" id="ARBA00022475"/>
    </source>
</evidence>
<dbReference type="InterPro" id="IPR000515">
    <property type="entry name" value="MetI-like"/>
</dbReference>
<dbReference type="PROSITE" id="PS50928">
    <property type="entry name" value="ABC_TM1"/>
    <property type="match status" value="1"/>
</dbReference>
<feature type="transmembrane region" description="Helical" evidence="8">
    <location>
        <begin position="84"/>
        <end position="113"/>
    </location>
</feature>
<gene>
    <name evidence="10" type="ORF">SPIROBIBN47_250101</name>
</gene>
<evidence type="ECO:0000256" key="2">
    <source>
        <dbReference type="ARBA" id="ARBA00007069"/>
    </source>
</evidence>
<accession>A0A3P3XIC1</accession>
<comment type="subcellular location">
    <subcellularLocation>
        <location evidence="1 8">Cell membrane</location>
        <topology evidence="1 8">Multi-pass membrane protein</topology>
    </subcellularLocation>
</comment>
<feature type="transmembrane region" description="Helical" evidence="8">
    <location>
        <begin position="38"/>
        <end position="64"/>
    </location>
</feature>
<organism evidence="10">
    <name type="scientific">uncultured spirochete</name>
    <dbReference type="NCBI Taxonomy" id="156406"/>
    <lineage>
        <taxon>Bacteria</taxon>
        <taxon>Pseudomonadati</taxon>
        <taxon>Spirochaetota</taxon>
        <taxon>Spirochaetia</taxon>
        <taxon>Spirochaetales</taxon>
        <taxon>environmental samples</taxon>
    </lineage>
</organism>
<keyword evidence="5 8" id="KW-0812">Transmembrane</keyword>
<dbReference type="PANTHER" id="PTHR42929">
    <property type="entry name" value="INNER MEMBRANE ABC TRANSPORTER PERMEASE PROTEIN YDCU-RELATED-RELATED"/>
    <property type="match status" value="1"/>
</dbReference>
<feature type="transmembrane region" description="Helical" evidence="8">
    <location>
        <begin position="177"/>
        <end position="200"/>
    </location>
</feature>
<comment type="similarity">
    <text evidence="2">Belongs to the binding-protein-dependent transport system permease family. CysTW subfamily.</text>
</comment>
<feature type="transmembrane region" description="Helical" evidence="8">
    <location>
        <begin position="281"/>
        <end position="303"/>
    </location>
</feature>
<feature type="transmembrane region" description="Helical" evidence="8">
    <location>
        <begin position="125"/>
        <end position="146"/>
    </location>
</feature>
<dbReference type="Gene3D" id="1.10.3720.10">
    <property type="entry name" value="MetI-like"/>
    <property type="match status" value="1"/>
</dbReference>
<evidence type="ECO:0000256" key="8">
    <source>
        <dbReference type="RuleBase" id="RU363032"/>
    </source>
</evidence>
<dbReference type="InterPro" id="IPR035906">
    <property type="entry name" value="MetI-like_sf"/>
</dbReference>
<sequence>MTDSLKKERSNQKGAEQTTGASGALSLHSAAKSNWKDWLGLIPFFLFIFAFMVIPAGSLLVGAFQNRDGSFTLINFSHLLKPNIISSYLITIRLSATTALLGGLIGFLLAYAITIGGLPEGVRSFVSTFSGVASNFAGVPLAFAFISTLGRVGLVTVILKTVFGIDLYESGFNLYSFWGLALTYIYFQIPLMVLIIQPALDGMKKEWREASENMGASTFQYWFHIGIPVLLPSLLAALILLFGNAFGAYATAFSLTGGLINIVPILIGAQIRGDVLHDPNLGYAMALGMVLIMAITILAYSWLQKISSRWVK</sequence>
<feature type="domain" description="ABC transmembrane type-1" evidence="9">
    <location>
        <begin position="88"/>
        <end position="304"/>
    </location>
</feature>
<keyword evidence="3 8" id="KW-0813">Transport</keyword>
<evidence type="ECO:0000256" key="1">
    <source>
        <dbReference type="ARBA" id="ARBA00004651"/>
    </source>
</evidence>